<evidence type="ECO:0000313" key="5">
    <source>
        <dbReference type="Proteomes" id="UP001516464"/>
    </source>
</evidence>
<evidence type="ECO:0000256" key="2">
    <source>
        <dbReference type="SAM" id="MobiDB-lite"/>
    </source>
</evidence>
<proteinExistence type="predicted"/>
<evidence type="ECO:0000313" key="4">
    <source>
        <dbReference type="EMBL" id="KAF7680972.1"/>
    </source>
</evidence>
<evidence type="ECO:0000259" key="3">
    <source>
        <dbReference type="PROSITE" id="PS50157"/>
    </source>
</evidence>
<keyword evidence="1" id="KW-0479">Metal-binding</keyword>
<accession>A0ABQ7HW36</accession>
<keyword evidence="5" id="KW-1185">Reference proteome</keyword>
<feature type="domain" description="C2H2-type" evidence="3">
    <location>
        <begin position="91"/>
        <end position="118"/>
    </location>
</feature>
<dbReference type="PROSITE" id="PS00028">
    <property type="entry name" value="ZINC_FINGER_C2H2_1"/>
    <property type="match status" value="1"/>
</dbReference>
<keyword evidence="1" id="KW-0862">Zinc</keyword>
<dbReference type="PROSITE" id="PS50157">
    <property type="entry name" value="ZINC_FINGER_C2H2_2"/>
    <property type="match status" value="1"/>
</dbReference>
<sequence>MENNGIIKLKIEKKVVKEETPKKTKPSDISPVIIAQNKACKEYKSFVTRKFSREPVEIETIGGAPIKAMMWTSKEKANLKVKKKVKDKYAYECEKCLEGFEDRKKLFEHSKMHTSESVNENDEVKEDNGNQE</sequence>
<organism evidence="4 5">
    <name type="scientific">Astathelohania contejeani</name>
    <dbReference type="NCBI Taxonomy" id="164912"/>
    <lineage>
        <taxon>Eukaryota</taxon>
        <taxon>Fungi</taxon>
        <taxon>Fungi incertae sedis</taxon>
        <taxon>Microsporidia</taxon>
        <taxon>Astathelohaniidae</taxon>
        <taxon>Astathelohania</taxon>
    </lineage>
</organism>
<dbReference type="EMBL" id="SBIQ01000296">
    <property type="protein sequence ID" value="KAF7680972.1"/>
    <property type="molecule type" value="Genomic_DNA"/>
</dbReference>
<dbReference type="Proteomes" id="UP001516464">
    <property type="component" value="Unassembled WGS sequence"/>
</dbReference>
<name>A0ABQ7HW36_9MICR</name>
<protein>
    <submittedName>
        <fullName evidence="4">Zinc finger C2H2 protein</fullName>
    </submittedName>
</protein>
<keyword evidence="1" id="KW-0863">Zinc-finger</keyword>
<dbReference type="InterPro" id="IPR013087">
    <property type="entry name" value="Znf_C2H2_type"/>
</dbReference>
<evidence type="ECO:0000256" key="1">
    <source>
        <dbReference type="PROSITE-ProRule" id="PRU00042"/>
    </source>
</evidence>
<comment type="caution">
    <text evidence="4">The sequence shown here is derived from an EMBL/GenBank/DDBJ whole genome shotgun (WGS) entry which is preliminary data.</text>
</comment>
<reference evidence="4 5" key="1">
    <citation type="submission" date="2019-01" db="EMBL/GenBank/DDBJ databases">
        <title>Genomes sequencing and comparative genomics of infectious freshwater microsporidia, Cucumispora dikerogammari and Thelohania contejeani.</title>
        <authorList>
            <person name="Cormier A."/>
            <person name="Giraud I."/>
            <person name="Wattier R."/>
            <person name="Teixeira M."/>
            <person name="Grandjean F."/>
            <person name="Rigaud T."/>
            <person name="Cordaux R."/>
        </authorList>
    </citation>
    <scope>NUCLEOTIDE SEQUENCE [LARGE SCALE GENOMIC DNA]</scope>
    <source>
        <strain evidence="4">T1</strain>
        <tissue evidence="4">Spores</tissue>
    </source>
</reference>
<gene>
    <name evidence="4" type="ORF">TCON_2414</name>
</gene>
<feature type="region of interest" description="Disordered" evidence="2">
    <location>
        <begin position="109"/>
        <end position="132"/>
    </location>
</feature>